<dbReference type="InterPro" id="IPR019775">
    <property type="entry name" value="WD40_repeat_CS"/>
</dbReference>
<feature type="repeat" description="WD" evidence="3">
    <location>
        <begin position="1"/>
        <end position="41"/>
    </location>
</feature>
<dbReference type="PANTHER" id="PTHR19879">
    <property type="entry name" value="TRANSCRIPTION INITIATION FACTOR TFIID"/>
    <property type="match status" value="1"/>
</dbReference>
<dbReference type="SUPFAM" id="SSF82171">
    <property type="entry name" value="DPP6 N-terminal domain-like"/>
    <property type="match status" value="1"/>
</dbReference>
<comment type="caution">
    <text evidence="4">The sequence shown here is derived from an EMBL/GenBank/DDBJ whole genome shotgun (WGS) entry which is preliminary data.</text>
</comment>
<keyword evidence="5" id="KW-1185">Reference proteome</keyword>
<dbReference type="RefSeq" id="WP_346113598.1">
    <property type="nucleotide sequence ID" value="NZ_BAAAMU010000131.1"/>
</dbReference>
<dbReference type="PRINTS" id="PR00320">
    <property type="entry name" value="GPROTEINBRPT"/>
</dbReference>
<evidence type="ECO:0000313" key="4">
    <source>
        <dbReference type="EMBL" id="GAA1683043.1"/>
    </source>
</evidence>
<dbReference type="InterPro" id="IPR015943">
    <property type="entry name" value="WD40/YVTN_repeat-like_dom_sf"/>
</dbReference>
<organism evidence="4 5">
    <name type="scientific">Nonomuraea maheshkhaliensis</name>
    <dbReference type="NCBI Taxonomy" id="419590"/>
    <lineage>
        <taxon>Bacteria</taxon>
        <taxon>Bacillati</taxon>
        <taxon>Actinomycetota</taxon>
        <taxon>Actinomycetes</taxon>
        <taxon>Streptosporangiales</taxon>
        <taxon>Streptosporangiaceae</taxon>
        <taxon>Nonomuraea</taxon>
    </lineage>
</organism>
<keyword evidence="1 3" id="KW-0853">WD repeat</keyword>
<dbReference type="PROSITE" id="PS50082">
    <property type="entry name" value="WD_REPEATS_2"/>
    <property type="match status" value="3"/>
</dbReference>
<protein>
    <recommendedName>
        <fullName evidence="6">WD40 repeat domain-containing protein</fullName>
    </recommendedName>
</protein>
<evidence type="ECO:0000256" key="3">
    <source>
        <dbReference type="PROSITE-ProRule" id="PRU00221"/>
    </source>
</evidence>
<dbReference type="EMBL" id="BAAAMU010000131">
    <property type="protein sequence ID" value="GAA1683043.1"/>
    <property type="molecule type" value="Genomic_DNA"/>
</dbReference>
<sequence length="161" mass="17133">MGRGHAPHSIAFSPDGRLPATASEDRTIRLWDVATRRPIGAPLTGHGYPVVSVAFSPDGRQVASAGGHDFTARLWDVATRRPVGIPFVGHGDATWSVAFAPDGSALATSSADATVRLWSLDRPADPVAALCEIAGRPLTPAEWARYVPEEEYQQVCPPQTP</sequence>
<gene>
    <name evidence="4" type="ORF">GCM10009733_094440</name>
</gene>
<dbReference type="Gene3D" id="2.130.10.10">
    <property type="entry name" value="YVTN repeat-like/Quinoprotein amine dehydrogenase"/>
    <property type="match status" value="1"/>
</dbReference>
<feature type="repeat" description="WD" evidence="3">
    <location>
        <begin position="87"/>
        <end position="121"/>
    </location>
</feature>
<evidence type="ECO:0000313" key="5">
    <source>
        <dbReference type="Proteomes" id="UP001500064"/>
    </source>
</evidence>
<dbReference type="PANTHER" id="PTHR19879:SF9">
    <property type="entry name" value="TRANSCRIPTION INITIATION FACTOR TFIID SUBUNIT 5"/>
    <property type="match status" value="1"/>
</dbReference>
<accession>A0ABP4T683</accession>
<dbReference type="Proteomes" id="UP001500064">
    <property type="component" value="Unassembled WGS sequence"/>
</dbReference>
<dbReference type="InterPro" id="IPR001680">
    <property type="entry name" value="WD40_rpt"/>
</dbReference>
<dbReference type="InterPro" id="IPR020472">
    <property type="entry name" value="WD40_PAC1"/>
</dbReference>
<dbReference type="SMART" id="SM00320">
    <property type="entry name" value="WD40"/>
    <property type="match status" value="3"/>
</dbReference>
<dbReference type="PROSITE" id="PS50294">
    <property type="entry name" value="WD_REPEATS_REGION"/>
    <property type="match status" value="3"/>
</dbReference>
<evidence type="ECO:0008006" key="6">
    <source>
        <dbReference type="Google" id="ProtNLM"/>
    </source>
</evidence>
<proteinExistence type="predicted"/>
<dbReference type="Pfam" id="PF00400">
    <property type="entry name" value="WD40"/>
    <property type="match status" value="3"/>
</dbReference>
<feature type="repeat" description="WD" evidence="3">
    <location>
        <begin position="43"/>
        <end position="85"/>
    </location>
</feature>
<name>A0ABP4T683_9ACTN</name>
<evidence type="ECO:0000256" key="1">
    <source>
        <dbReference type="ARBA" id="ARBA00022574"/>
    </source>
</evidence>
<keyword evidence="2" id="KW-0677">Repeat</keyword>
<reference evidence="5" key="1">
    <citation type="journal article" date="2019" name="Int. J. Syst. Evol. Microbiol.">
        <title>The Global Catalogue of Microorganisms (GCM) 10K type strain sequencing project: providing services to taxonomists for standard genome sequencing and annotation.</title>
        <authorList>
            <consortium name="The Broad Institute Genomics Platform"/>
            <consortium name="The Broad Institute Genome Sequencing Center for Infectious Disease"/>
            <person name="Wu L."/>
            <person name="Ma J."/>
        </authorList>
    </citation>
    <scope>NUCLEOTIDE SEQUENCE [LARGE SCALE GENOMIC DNA]</scope>
    <source>
        <strain evidence="5">JCM 13929</strain>
    </source>
</reference>
<evidence type="ECO:0000256" key="2">
    <source>
        <dbReference type="ARBA" id="ARBA00022737"/>
    </source>
</evidence>
<dbReference type="PROSITE" id="PS00678">
    <property type="entry name" value="WD_REPEATS_1"/>
    <property type="match status" value="1"/>
</dbReference>